<dbReference type="PANTHER" id="PTHR10982:SF21">
    <property type="entry name" value="FATTY ACID SYNTHASE SUBUNIT BETA"/>
    <property type="match status" value="1"/>
</dbReference>
<keyword evidence="3" id="KW-1185">Reference proteome</keyword>
<dbReference type="GO" id="GO:0016740">
    <property type="term" value="F:transferase activity"/>
    <property type="evidence" value="ECO:0007669"/>
    <property type="project" value="UniProtKB-KW"/>
</dbReference>
<name>A0AA38P8E6_9AGAR</name>
<accession>A0AA38P8E6</accession>
<dbReference type="EMBL" id="MU806196">
    <property type="protein sequence ID" value="KAJ3838205.1"/>
    <property type="molecule type" value="Genomic_DNA"/>
</dbReference>
<dbReference type="Proteomes" id="UP001163846">
    <property type="component" value="Unassembled WGS sequence"/>
</dbReference>
<dbReference type="PANTHER" id="PTHR10982">
    <property type="entry name" value="MALONYL COA-ACYL CARRIER PROTEIN TRANSACYLASE"/>
    <property type="match status" value="1"/>
</dbReference>
<reference evidence="2" key="1">
    <citation type="submission" date="2022-08" db="EMBL/GenBank/DDBJ databases">
        <authorList>
            <consortium name="DOE Joint Genome Institute"/>
            <person name="Min B."/>
            <person name="Riley R."/>
            <person name="Sierra-Patev S."/>
            <person name="Naranjo-Ortiz M."/>
            <person name="Looney B."/>
            <person name="Konkel Z."/>
            <person name="Slot J.C."/>
            <person name="Sakamoto Y."/>
            <person name="Steenwyk J.L."/>
            <person name="Rokas A."/>
            <person name="Carro J."/>
            <person name="Camarero S."/>
            <person name="Ferreira P."/>
            <person name="Molpeceres G."/>
            <person name="Ruiz-Duenas F.J."/>
            <person name="Serrano A."/>
            <person name="Henrissat B."/>
            <person name="Drula E."/>
            <person name="Hughes K.W."/>
            <person name="Mata J.L."/>
            <person name="Ishikawa N.K."/>
            <person name="Vargas-Isla R."/>
            <person name="Ushijima S."/>
            <person name="Smith C.A."/>
            <person name="Ahrendt S."/>
            <person name="Andreopoulos W."/>
            <person name="He G."/>
            <person name="Labutti K."/>
            <person name="Lipzen A."/>
            <person name="Ng V."/>
            <person name="Sandor L."/>
            <person name="Barry K."/>
            <person name="Martinez A.T."/>
            <person name="Xiao Y."/>
            <person name="Gibbons J.G."/>
            <person name="Terashima K."/>
            <person name="Hibbett D.S."/>
            <person name="Grigoriev I.V."/>
        </authorList>
    </citation>
    <scope>NUCLEOTIDE SEQUENCE</scope>
    <source>
        <strain evidence="2">TFB9207</strain>
    </source>
</reference>
<sequence length="63" mass="7172">MQRAVERDSQPRSNYVMCAVNPSCISKKFSDAAVRVMDTISVFTASLLEFIYHNMEVSWSLNP</sequence>
<evidence type="ECO:0000313" key="3">
    <source>
        <dbReference type="Proteomes" id="UP001163846"/>
    </source>
</evidence>
<dbReference type="Gene3D" id="3.30.70.3330">
    <property type="match status" value="1"/>
</dbReference>
<keyword evidence="1" id="KW-0808">Transferase</keyword>
<evidence type="ECO:0000256" key="1">
    <source>
        <dbReference type="ARBA" id="ARBA00022679"/>
    </source>
</evidence>
<evidence type="ECO:0000313" key="2">
    <source>
        <dbReference type="EMBL" id="KAJ3838205.1"/>
    </source>
</evidence>
<protein>
    <submittedName>
        <fullName evidence="2">Uncharacterized protein</fullName>
    </submittedName>
</protein>
<dbReference type="AlphaFoldDB" id="A0AA38P8E6"/>
<gene>
    <name evidence="2" type="ORF">F5878DRAFT_537963</name>
</gene>
<organism evidence="2 3">
    <name type="scientific">Lentinula raphanica</name>
    <dbReference type="NCBI Taxonomy" id="153919"/>
    <lineage>
        <taxon>Eukaryota</taxon>
        <taxon>Fungi</taxon>
        <taxon>Dikarya</taxon>
        <taxon>Basidiomycota</taxon>
        <taxon>Agaricomycotina</taxon>
        <taxon>Agaricomycetes</taxon>
        <taxon>Agaricomycetidae</taxon>
        <taxon>Agaricales</taxon>
        <taxon>Marasmiineae</taxon>
        <taxon>Omphalotaceae</taxon>
        <taxon>Lentinula</taxon>
    </lineage>
</organism>
<comment type="caution">
    <text evidence="2">The sequence shown here is derived from an EMBL/GenBank/DDBJ whole genome shotgun (WGS) entry which is preliminary data.</text>
</comment>
<proteinExistence type="predicted"/>
<dbReference type="InterPro" id="IPR050830">
    <property type="entry name" value="Fungal_FAS"/>
</dbReference>